<name>A0AAN7AP36_9PEZI</name>
<feature type="region of interest" description="Disordered" evidence="1">
    <location>
        <begin position="175"/>
        <end position="245"/>
    </location>
</feature>
<evidence type="ECO:0000313" key="4">
    <source>
        <dbReference type="Proteomes" id="UP001302126"/>
    </source>
</evidence>
<feature type="region of interest" description="Disordered" evidence="1">
    <location>
        <begin position="1"/>
        <end position="84"/>
    </location>
</feature>
<protein>
    <recommendedName>
        <fullName evidence="5">Zonadhesin</fullName>
    </recommendedName>
</protein>
<organism evidence="3 4">
    <name type="scientific">Podospora australis</name>
    <dbReference type="NCBI Taxonomy" id="1536484"/>
    <lineage>
        <taxon>Eukaryota</taxon>
        <taxon>Fungi</taxon>
        <taxon>Dikarya</taxon>
        <taxon>Ascomycota</taxon>
        <taxon>Pezizomycotina</taxon>
        <taxon>Sordariomycetes</taxon>
        <taxon>Sordariomycetidae</taxon>
        <taxon>Sordariales</taxon>
        <taxon>Podosporaceae</taxon>
        <taxon>Podospora</taxon>
    </lineage>
</organism>
<reference evidence="3" key="2">
    <citation type="submission" date="2023-05" db="EMBL/GenBank/DDBJ databases">
        <authorList>
            <consortium name="Lawrence Berkeley National Laboratory"/>
            <person name="Steindorff A."/>
            <person name="Hensen N."/>
            <person name="Bonometti L."/>
            <person name="Westerberg I."/>
            <person name="Brannstrom I.O."/>
            <person name="Guillou S."/>
            <person name="Cros-Aarteil S."/>
            <person name="Calhoun S."/>
            <person name="Haridas S."/>
            <person name="Kuo A."/>
            <person name="Mondo S."/>
            <person name="Pangilinan J."/>
            <person name="Riley R."/>
            <person name="Labutti K."/>
            <person name="Andreopoulos B."/>
            <person name="Lipzen A."/>
            <person name="Chen C."/>
            <person name="Yanf M."/>
            <person name="Daum C."/>
            <person name="Ng V."/>
            <person name="Clum A."/>
            <person name="Ohm R."/>
            <person name="Martin F."/>
            <person name="Silar P."/>
            <person name="Natvig D."/>
            <person name="Lalanne C."/>
            <person name="Gautier V."/>
            <person name="Ament-Velasquez S.L."/>
            <person name="Kruys A."/>
            <person name="Hutchinson M.I."/>
            <person name="Powell A.J."/>
            <person name="Barry K."/>
            <person name="Miller A.N."/>
            <person name="Grigoriev I.V."/>
            <person name="Debuchy R."/>
            <person name="Gladieux P."/>
            <person name="Thoren M.H."/>
            <person name="Johannesson H."/>
        </authorList>
    </citation>
    <scope>NUCLEOTIDE SEQUENCE</scope>
    <source>
        <strain evidence="3">PSN309</strain>
    </source>
</reference>
<evidence type="ECO:0000256" key="2">
    <source>
        <dbReference type="SAM" id="Phobius"/>
    </source>
</evidence>
<evidence type="ECO:0000256" key="1">
    <source>
        <dbReference type="SAM" id="MobiDB-lite"/>
    </source>
</evidence>
<dbReference type="InterPro" id="IPR021840">
    <property type="entry name" value="DUF3433"/>
</dbReference>
<feature type="transmembrane region" description="Helical" evidence="2">
    <location>
        <begin position="972"/>
        <end position="991"/>
    </location>
</feature>
<dbReference type="PANTHER" id="PTHR37544">
    <property type="entry name" value="SPRAY-RELATED"/>
    <property type="match status" value="1"/>
</dbReference>
<feature type="compositionally biased region" description="Basic and acidic residues" evidence="1">
    <location>
        <begin position="37"/>
        <end position="57"/>
    </location>
</feature>
<comment type="caution">
    <text evidence="3">The sequence shown here is derived from an EMBL/GenBank/DDBJ whole genome shotgun (WGS) entry which is preliminary data.</text>
</comment>
<gene>
    <name evidence="3" type="ORF">QBC35DRAFT_100332</name>
</gene>
<keyword evidence="2" id="KW-1133">Transmembrane helix</keyword>
<feature type="transmembrane region" description="Helical" evidence="2">
    <location>
        <begin position="1213"/>
        <end position="1232"/>
    </location>
</feature>
<proteinExistence type="predicted"/>
<feature type="compositionally biased region" description="Polar residues" evidence="1">
    <location>
        <begin position="204"/>
        <end position="220"/>
    </location>
</feature>
<accession>A0AAN7AP36</accession>
<feature type="compositionally biased region" description="Low complexity" evidence="1">
    <location>
        <begin position="222"/>
        <end position="241"/>
    </location>
</feature>
<dbReference type="Pfam" id="PF11915">
    <property type="entry name" value="DUF3433"/>
    <property type="match status" value="2"/>
</dbReference>
<dbReference type="PANTHER" id="PTHR37544:SF3">
    <property type="entry name" value="SPRAY"/>
    <property type="match status" value="1"/>
</dbReference>
<evidence type="ECO:0008006" key="5">
    <source>
        <dbReference type="Google" id="ProtNLM"/>
    </source>
</evidence>
<feature type="transmembrane region" description="Helical" evidence="2">
    <location>
        <begin position="851"/>
        <end position="872"/>
    </location>
</feature>
<feature type="transmembrane region" description="Helical" evidence="2">
    <location>
        <begin position="1244"/>
        <end position="1270"/>
    </location>
</feature>
<sequence length="1410" mass="149877">MQQMQQIPQQAPYVHQPLPSQTTDNYRPYEYSIQATEDYHYEDLGPQERREEQELGSEHPQQQEEDTVPAWQPPSWRPTGTPNYKPKPLRWPFITAVIVMLLVTIVLVVVAEMTMPNSDTSARILGLHPNASQPGGQPARRLLLAREDNSTTEDVTASAVPEIVSISGTAAVTSVQTSTFTPDKSVLSKEGPSTGPEDDETINVKGQQSSLVMESKSQTLLEPPSAEVSSAKASESSRSGPPIRVVPSTVTRSIVAETTSLALSGSLSRATGSTDFNFQAIETETPSSTVSPSRSTISVVVVSGSGSLSTTGSTPSTTRSPTVTSLPSGYSLVSVSVSVSRFTQNITIPVSTIMFTTTITRTRTSSFTSASSYTTTIFSSFTSVFSSQIDSTWSASGSQGTIPMTTVMGTSVLPTTIVSDVTTKIGGVSTVLETITRTFASTVTGVVIPRVGEVTFTFYSTLIPPTINVPINKPEEPVKVTSVEVINESVVTRVHTQAPVVITVGPTQEVKTKAIEEEIRTGVTRVGGSEVINTVVITPVPGVRVSVVTNVGGTPVTEVRNPSPVTNIRVVDGKERTIVETPPPQTVVRTEGGVIKTIEEFLAPGRVGQPVTLTVVNTPGGTPVTQVVVTTPAGPPFQPISYTVVRDEGGRLVTDVVVTTPTAAQALTYTAVNIVGGKPVTEVFVTTPAGEPFQPVSYVITTNVGGTPTVIAVTPDPTTFVTTIDGTAVTRVTTPPVTSFTTTIGGTLTTQTIVTTPTGTSPITLTFVSSSGGTLSTFTSTISGTTYLSTISGSLRTITSTPSASTSLSTRSAITRTHTSTLDPTSTNVPESDKPNVIEEKKVYKWTEADIFLGTFLPALLGVALVIPLRIIDLNVKLYQPFQSLARDKGGSGSETVLMQYTGVMGFLTPVVTMLQGHPVPFITTLMVGCASFMVPLATEAIGLKLHGECYLNTASNRCAPALGVSPTPAKVLMALIAVVIVMLCLVLFFMTRYITGLYSNPWNIAGIASLAGNAQIRIQQNSEEGMKRALAEKQFGLGYFTNAAGREDYGIILKDEAGRSLQPQQSHGTGGAESDSLSELFDANAAAAKAGGSGNHLPFMTLRYPWRIGLILFQLGVFVFIVVYHAYYRGGIRDGGKFWTSLTANTFGVRFISAVVGVVIAFCWQSFFLSVSTMTPYQLMAKKTQTAQRSILFSPCTNPFSGIYSAIKHKHIFLLCVSVAAILSEFLPVLLANVPFSLHQTSIAATACAVLSLLFLAVMLSVLIGSFFVRWPPMPVDPRCIAGVLYYVSQSHMLDDLEGVSRLEGKAKAQRVMEAGRRYYYGLLATGTWRRLGVDCDIFAGDESGTSYQGAAGVYSGYHGNGHGEDHAYAHGGGDLSGGGYNGGGGSNLHAHGGYYQVGSRIDEQPAMY</sequence>
<keyword evidence="4" id="KW-1185">Reference proteome</keyword>
<reference evidence="3" key="1">
    <citation type="journal article" date="2023" name="Mol. Phylogenet. Evol.">
        <title>Genome-scale phylogeny and comparative genomics of the fungal order Sordariales.</title>
        <authorList>
            <person name="Hensen N."/>
            <person name="Bonometti L."/>
            <person name="Westerberg I."/>
            <person name="Brannstrom I.O."/>
            <person name="Guillou S."/>
            <person name="Cros-Aarteil S."/>
            <person name="Calhoun S."/>
            <person name="Haridas S."/>
            <person name="Kuo A."/>
            <person name="Mondo S."/>
            <person name="Pangilinan J."/>
            <person name="Riley R."/>
            <person name="LaButti K."/>
            <person name="Andreopoulos B."/>
            <person name="Lipzen A."/>
            <person name="Chen C."/>
            <person name="Yan M."/>
            <person name="Daum C."/>
            <person name="Ng V."/>
            <person name="Clum A."/>
            <person name="Steindorff A."/>
            <person name="Ohm R.A."/>
            <person name="Martin F."/>
            <person name="Silar P."/>
            <person name="Natvig D.O."/>
            <person name="Lalanne C."/>
            <person name="Gautier V."/>
            <person name="Ament-Velasquez S.L."/>
            <person name="Kruys A."/>
            <person name="Hutchinson M.I."/>
            <person name="Powell A.J."/>
            <person name="Barry K."/>
            <person name="Miller A.N."/>
            <person name="Grigoriev I.V."/>
            <person name="Debuchy R."/>
            <person name="Gladieux P."/>
            <person name="Hiltunen Thoren M."/>
            <person name="Johannesson H."/>
        </authorList>
    </citation>
    <scope>NUCLEOTIDE SEQUENCE</scope>
    <source>
        <strain evidence="3">PSN309</strain>
    </source>
</reference>
<keyword evidence="2" id="KW-0812">Transmembrane</keyword>
<feature type="transmembrane region" description="Helical" evidence="2">
    <location>
        <begin position="1148"/>
        <end position="1172"/>
    </location>
</feature>
<feature type="compositionally biased region" description="Low complexity" evidence="1">
    <location>
        <begin position="1"/>
        <end position="10"/>
    </location>
</feature>
<keyword evidence="2" id="KW-0472">Membrane</keyword>
<evidence type="ECO:0000313" key="3">
    <source>
        <dbReference type="EMBL" id="KAK4193252.1"/>
    </source>
</evidence>
<dbReference type="Proteomes" id="UP001302126">
    <property type="component" value="Unassembled WGS sequence"/>
</dbReference>
<feature type="transmembrane region" description="Helical" evidence="2">
    <location>
        <begin position="922"/>
        <end position="939"/>
    </location>
</feature>
<dbReference type="EMBL" id="MU864351">
    <property type="protein sequence ID" value="KAK4193252.1"/>
    <property type="molecule type" value="Genomic_DNA"/>
</dbReference>
<feature type="transmembrane region" description="Helical" evidence="2">
    <location>
        <begin position="91"/>
        <end position="111"/>
    </location>
</feature>
<feature type="transmembrane region" description="Helical" evidence="2">
    <location>
        <begin position="1109"/>
        <end position="1128"/>
    </location>
</feature>